<evidence type="ECO:0000313" key="2">
    <source>
        <dbReference type="EMBL" id="UOM51462.1"/>
    </source>
</evidence>
<dbReference type="Proteomes" id="UP000829708">
    <property type="component" value="Chromosome"/>
</dbReference>
<proteinExistence type="predicted"/>
<dbReference type="InterPro" id="IPR004291">
    <property type="entry name" value="Transposase_IS66_central"/>
</dbReference>
<accession>A0ABY4DEV1</accession>
<dbReference type="Pfam" id="PF03050">
    <property type="entry name" value="DDE_Tnp_IS66"/>
    <property type="match status" value="1"/>
</dbReference>
<dbReference type="PANTHER" id="PTHR33678:SF2">
    <property type="match status" value="1"/>
</dbReference>
<dbReference type="PANTHER" id="PTHR33678">
    <property type="entry name" value="BLL1576 PROTEIN"/>
    <property type="match status" value="1"/>
</dbReference>
<sequence length="431" mass="49164">MKDKKLRKEDLVKMQPDELAALVLNLTSIVQTQNEEIAELKELVKLKTAERYCPSSEQIGWLFQELEILDTVLSSQPEPDQTTEVAAHSRKVRERVNACSAPADAPICDVFHTEGAADTIVGKDGIVLTRVEDKIIDKLAMIPRKMVVERHHYPQYKALDVDAGKDGKKVLLPAKTSALGASPSLVAGVVVSKFDDHLPLYRQEEIFRREGYFLSRQKLASWVITYYEQLLPFIDYLKKRIYRSAFISKDETRVSVLNVKGPSGKVSKNGFMYITIGDTYDVQTRKTHSLVLLDYIQGRSREVLFEDMGKYGYTFHLMTDGLKGYLSYDKHCVCWVHAVRQLKKILKLNKHDIHALAILKEAAKLYDIDEQYRKMLRCGEIPVGQFLATRNVRGKMFLPECGRDVLLSHGNDVFHQCGNDVFLDYGKKVFQ</sequence>
<reference evidence="3" key="1">
    <citation type="journal article" date="2024" name="J Bioinform Genom">
        <title>Complete genome sequence of the type strain bacterium Sphaerochaeta associata GLS2t (VKM B-2742)t.</title>
        <authorList>
            <person name="Troshina O.Y."/>
            <person name="Tepeeva A.N."/>
            <person name="Arzamasceva V.O."/>
            <person name="Whitman W.B."/>
            <person name="Varghese N."/>
            <person name="Shapiro N."/>
            <person name="Woyke T."/>
            <person name="Kripides N.C."/>
            <person name="Vasilenko O.V."/>
        </authorList>
    </citation>
    <scope>NUCLEOTIDE SEQUENCE [LARGE SCALE GENOMIC DNA]</scope>
    <source>
        <strain evidence="3">GLS2T</strain>
    </source>
</reference>
<dbReference type="RefSeq" id="WP_244772825.1">
    <property type="nucleotide sequence ID" value="NZ_CP094929.1"/>
</dbReference>
<dbReference type="EMBL" id="CP094929">
    <property type="protein sequence ID" value="UOM51462.1"/>
    <property type="molecule type" value="Genomic_DNA"/>
</dbReference>
<keyword evidence="3" id="KW-1185">Reference proteome</keyword>
<gene>
    <name evidence="2" type="ORF">MUG09_01575</name>
</gene>
<name>A0ABY4DEV1_9SPIR</name>
<evidence type="ECO:0000259" key="1">
    <source>
        <dbReference type="Pfam" id="PF03050"/>
    </source>
</evidence>
<organism evidence="2 3">
    <name type="scientific">Sphaerochaeta associata</name>
    <dbReference type="NCBI Taxonomy" id="1129264"/>
    <lineage>
        <taxon>Bacteria</taxon>
        <taxon>Pseudomonadati</taxon>
        <taxon>Spirochaetota</taxon>
        <taxon>Spirochaetia</taxon>
        <taxon>Spirochaetales</taxon>
        <taxon>Sphaerochaetaceae</taxon>
        <taxon>Sphaerochaeta</taxon>
    </lineage>
</organism>
<protein>
    <submittedName>
        <fullName evidence="2">IS66 family transposase</fullName>
    </submittedName>
</protein>
<evidence type="ECO:0000313" key="3">
    <source>
        <dbReference type="Proteomes" id="UP000829708"/>
    </source>
</evidence>
<dbReference type="InterPro" id="IPR052344">
    <property type="entry name" value="Transposase-related"/>
</dbReference>
<feature type="domain" description="Transposase IS66 central" evidence="1">
    <location>
        <begin position="181"/>
        <end position="373"/>
    </location>
</feature>